<dbReference type="InterPro" id="IPR039102">
    <property type="entry name" value="FAM13"/>
</dbReference>
<dbReference type="EMBL" id="JAFNEN010000122">
    <property type="protein sequence ID" value="KAG8193408.1"/>
    <property type="molecule type" value="Genomic_DNA"/>
</dbReference>
<proteinExistence type="inferred from homology"/>
<feature type="compositionally biased region" description="Basic and acidic residues" evidence="3">
    <location>
        <begin position="480"/>
        <end position="495"/>
    </location>
</feature>
<dbReference type="SMART" id="SM00324">
    <property type="entry name" value="RhoGAP"/>
    <property type="match status" value="1"/>
</dbReference>
<evidence type="ECO:0000313" key="5">
    <source>
        <dbReference type="EMBL" id="KAG8193408.1"/>
    </source>
</evidence>
<keyword evidence="6" id="KW-1185">Reference proteome</keyword>
<evidence type="ECO:0000256" key="1">
    <source>
        <dbReference type="ARBA" id="ARBA00007549"/>
    </source>
</evidence>
<gene>
    <name evidence="5" type="ORF">JTE90_009633</name>
</gene>
<dbReference type="GO" id="GO:0007165">
    <property type="term" value="P:signal transduction"/>
    <property type="evidence" value="ECO:0007669"/>
    <property type="project" value="InterPro"/>
</dbReference>
<feature type="domain" description="Rho-GAP" evidence="4">
    <location>
        <begin position="86"/>
        <end position="274"/>
    </location>
</feature>
<evidence type="ECO:0000256" key="2">
    <source>
        <dbReference type="SAM" id="Coils"/>
    </source>
</evidence>
<dbReference type="SUPFAM" id="SSF48350">
    <property type="entry name" value="GTPase activation domain, GAP"/>
    <property type="match status" value="1"/>
</dbReference>
<dbReference type="PANTHER" id="PTHR15904">
    <property type="entry name" value="FAM13"/>
    <property type="match status" value="1"/>
</dbReference>
<dbReference type="InterPro" id="IPR059029">
    <property type="entry name" value="FAM13A_dom"/>
</dbReference>
<comment type="caution">
    <text evidence="5">The sequence shown here is derived from an EMBL/GenBank/DDBJ whole genome shotgun (WGS) entry which is preliminary data.</text>
</comment>
<dbReference type="PANTHER" id="PTHR15904:SF17">
    <property type="entry name" value="RHO-GAP DOMAIN-CONTAINING PROTEIN"/>
    <property type="match status" value="1"/>
</dbReference>
<name>A0AAV6VC00_9ARAC</name>
<dbReference type="PROSITE" id="PS50238">
    <property type="entry name" value="RHOGAP"/>
    <property type="match status" value="1"/>
</dbReference>
<dbReference type="Pfam" id="PF00620">
    <property type="entry name" value="RhoGAP"/>
    <property type="match status" value="1"/>
</dbReference>
<reference evidence="5 6" key="1">
    <citation type="journal article" date="2022" name="Nat. Ecol. Evol.">
        <title>A masculinizing supergene underlies an exaggerated male reproductive morph in a spider.</title>
        <authorList>
            <person name="Hendrickx F."/>
            <person name="De Corte Z."/>
            <person name="Sonet G."/>
            <person name="Van Belleghem S.M."/>
            <person name="Kostlbacher S."/>
            <person name="Vangestel C."/>
        </authorList>
    </citation>
    <scope>NUCLEOTIDE SEQUENCE [LARGE SCALE GENOMIC DNA]</scope>
    <source>
        <strain evidence="5">W744_W776</strain>
    </source>
</reference>
<comment type="similarity">
    <text evidence="1">Belongs to the FAM13 family.</text>
</comment>
<feature type="region of interest" description="Disordered" evidence="3">
    <location>
        <begin position="281"/>
        <end position="304"/>
    </location>
</feature>
<evidence type="ECO:0000256" key="3">
    <source>
        <dbReference type="SAM" id="MobiDB-lite"/>
    </source>
</evidence>
<feature type="compositionally biased region" description="Basic and acidic residues" evidence="3">
    <location>
        <begin position="366"/>
        <end position="382"/>
    </location>
</feature>
<accession>A0AAV6VC00</accession>
<dbReference type="InterPro" id="IPR008936">
    <property type="entry name" value="Rho_GTPase_activation_prot"/>
</dbReference>
<evidence type="ECO:0000313" key="6">
    <source>
        <dbReference type="Proteomes" id="UP000827092"/>
    </source>
</evidence>
<dbReference type="Pfam" id="PF26116">
    <property type="entry name" value="FAM13A"/>
    <property type="match status" value="1"/>
</dbReference>
<keyword evidence="2" id="KW-0175">Coiled coil</keyword>
<feature type="region of interest" description="Disordered" evidence="3">
    <location>
        <begin position="869"/>
        <end position="888"/>
    </location>
</feature>
<feature type="compositionally biased region" description="Low complexity" evidence="3">
    <location>
        <begin position="535"/>
        <end position="552"/>
    </location>
</feature>
<feature type="region of interest" description="Disordered" evidence="3">
    <location>
        <begin position="357"/>
        <end position="395"/>
    </location>
</feature>
<sequence length="985" mass="112000">METSLLDETLKQISSERNKDSLDILFLSLFYPKQRSGSMRAPFCNESTDLCPEEKGITLSENDSKQEIDRSLVKPTGIKKNGVFGICLDDLMGTTPQVAPQIPFILTRLCRYIETHGLRQKRLFMKGDEKHVIENLKTEFTECGDASLESANVASAAKILIIFFQELPEPLIPVSAQTDFIKDMENLSLSSSDCINHLKHNVGKLPDSVYQVLKYLSRFLSRVSSHEEYNGMNSNSLAFIFCPVIFRCTSSDPGVHLILKDVMNCFVRDYHLIFEEDSRLTDQQKPSDGCYQQPPSLTDMPAMSPLSVLIPPMDTTVEEEDETKVPVLLIEAEIEPANEIARPNKFPSSIKDTMGLCMNRKRKERRLSGEDLQPRSNSEERPTQGSLASTEKIDILRRCNSHEGVDYKNEDVFDKGSMDKEESSSHVDSYLTEAMELVTNEKNHSPHPPNAKRREVDTDSSTMSSSSDHWKQSSLSAFTEYKKSLSDTPRWRDSKQNPSAEFPEKRSMDFNEEDYEAFDNTRSSIPRSASCPVPNSTDNDSNSESQSSSLSMSWSMLFEDTEPVRSEQPLGWSLSKQVQDDALVSPSVQKLRSNNNFYEAPLSPSAYKSYLSHRSSHLDASVPPSPPVEQEDFAKLVESSGVSDSIKHLTKKIHNIKRRVRKFDDKFEAEFGYKPSHAEKSNNPEAKKLLSDLYKARKELKALKEEAHLDHVSSSTSGFYASHILGDTTNRFLQENERNRTNPSVEDSLGLTLKSLADERLCANRPELVEAMTSDQVKDEKLSIQKALLHFESIHEKPFTKSERNSMRPLYDRYRSVKKLLVRSGSFPGSVSKNKELCSELQPILEHETMDFPSREIANVQIECEKEETEKVENVPIEESETPLEGGDTKGNSLSCFLTKYDNSNFHELPLSEMIFQMQKVKSEKRHIRKILREFEAEFLRLNGRKVLKEDKAPVNTLYGEYKHVKARLKLLEALISKHDQHQLM</sequence>
<evidence type="ECO:0000259" key="4">
    <source>
        <dbReference type="PROSITE" id="PS50238"/>
    </source>
</evidence>
<dbReference type="Proteomes" id="UP000827092">
    <property type="component" value="Unassembled WGS sequence"/>
</dbReference>
<organism evidence="5 6">
    <name type="scientific">Oedothorax gibbosus</name>
    <dbReference type="NCBI Taxonomy" id="931172"/>
    <lineage>
        <taxon>Eukaryota</taxon>
        <taxon>Metazoa</taxon>
        <taxon>Ecdysozoa</taxon>
        <taxon>Arthropoda</taxon>
        <taxon>Chelicerata</taxon>
        <taxon>Arachnida</taxon>
        <taxon>Araneae</taxon>
        <taxon>Araneomorphae</taxon>
        <taxon>Entelegynae</taxon>
        <taxon>Araneoidea</taxon>
        <taxon>Linyphiidae</taxon>
        <taxon>Erigoninae</taxon>
        <taxon>Oedothorax</taxon>
    </lineage>
</organism>
<protein>
    <recommendedName>
        <fullName evidence="4">Rho-GAP domain-containing protein</fullName>
    </recommendedName>
</protein>
<dbReference type="InterPro" id="IPR000198">
    <property type="entry name" value="RhoGAP_dom"/>
</dbReference>
<dbReference type="AlphaFoldDB" id="A0AAV6VC00"/>
<dbReference type="Gene3D" id="1.10.555.10">
    <property type="entry name" value="Rho GTPase activation protein"/>
    <property type="match status" value="1"/>
</dbReference>
<feature type="coiled-coil region" evidence="2">
    <location>
        <begin position="646"/>
        <end position="706"/>
    </location>
</feature>
<feature type="region of interest" description="Disordered" evidence="3">
    <location>
        <begin position="440"/>
        <end position="552"/>
    </location>
</feature>